<feature type="transmembrane region" description="Helical" evidence="1">
    <location>
        <begin position="51"/>
        <end position="74"/>
    </location>
</feature>
<reference evidence="2 3" key="1">
    <citation type="submission" date="2006-11" db="EMBL/GenBank/DDBJ databases">
        <authorList>
            <person name="Giovannoni S."/>
            <person name="Vergin K."/>
            <person name="Ferriera S."/>
            <person name="Johnson J."/>
            <person name="Kravitz S."/>
            <person name="Beeson K."/>
            <person name="Sutton G."/>
            <person name="Rogers Y.-H."/>
            <person name="Friedman R."/>
            <person name="Frazier M."/>
            <person name="Venter J.C."/>
        </authorList>
    </citation>
    <scope>NUCLEOTIDE SEQUENCE [LARGE SCALE GENOMIC DNA]</scope>
    <source>
        <strain evidence="2 3">HTCC2181</strain>
    </source>
</reference>
<accession>A0P5C5</accession>
<protein>
    <recommendedName>
        <fullName evidence="4">DUF502 domain-containing protein</fullName>
    </recommendedName>
</protein>
<organism evidence="2 3">
    <name type="scientific">Methylophilales bacterium HTCC2181</name>
    <dbReference type="NCBI Taxonomy" id="383631"/>
    <lineage>
        <taxon>Bacteria</taxon>
        <taxon>Pseudomonadati</taxon>
        <taxon>Pseudomonadota</taxon>
        <taxon>Betaproteobacteria</taxon>
        <taxon>Nitrosomonadales</taxon>
        <taxon>OM43 clade</taxon>
    </lineage>
</organism>
<dbReference type="Pfam" id="PF04367">
    <property type="entry name" value="DUF502"/>
    <property type="match status" value="1"/>
</dbReference>
<keyword evidence="1" id="KW-0472">Membrane</keyword>
<sequence>MIKKNFITGLLVLIPLILTVWVLFSLIQFIDQVVLLLPEHLRPEYFFGGEVFGFGVVLTFLAVILTGVVANNFFGKKLIQIYENILNRVPFIKSVYSSIKQVSDTLLKSSGKAFSKAVLIEFPIEGTYTFAFITGEPDALLTKKLKGKFVNVYVPTTPNPTSGYTLIVPVKKVIELDISVDQVLKYVISMGVTNDPKTKKIIKK</sequence>
<gene>
    <name evidence="2" type="ORF">MB2181_01640</name>
</gene>
<evidence type="ECO:0000313" key="2">
    <source>
        <dbReference type="EMBL" id="EAV46735.1"/>
    </source>
</evidence>
<dbReference type="PANTHER" id="PTHR31876">
    <property type="entry name" value="COV-LIKE PROTEIN 1"/>
    <property type="match status" value="1"/>
</dbReference>
<comment type="caution">
    <text evidence="2">The sequence shown here is derived from an EMBL/GenBank/DDBJ whole genome shotgun (WGS) entry which is preliminary data.</text>
</comment>
<dbReference type="EMBL" id="AAUX01000001">
    <property type="protein sequence ID" value="EAV46735.1"/>
    <property type="molecule type" value="Genomic_DNA"/>
</dbReference>
<dbReference type="Proteomes" id="UP000054262">
    <property type="component" value="Unassembled WGS sequence"/>
</dbReference>
<keyword evidence="1" id="KW-0812">Transmembrane</keyword>
<keyword evidence="1" id="KW-1133">Transmembrane helix</keyword>
<evidence type="ECO:0000256" key="1">
    <source>
        <dbReference type="SAM" id="Phobius"/>
    </source>
</evidence>
<evidence type="ECO:0008006" key="4">
    <source>
        <dbReference type="Google" id="ProtNLM"/>
    </source>
</evidence>
<keyword evidence="3" id="KW-1185">Reference proteome</keyword>
<name>A0P5C5_9PROT</name>
<dbReference type="PANTHER" id="PTHR31876:SF26">
    <property type="entry name" value="PROTEIN LIKE COV 2"/>
    <property type="match status" value="1"/>
</dbReference>
<dbReference type="AlphaFoldDB" id="A0P5C5"/>
<proteinExistence type="predicted"/>
<evidence type="ECO:0000313" key="3">
    <source>
        <dbReference type="Proteomes" id="UP000054262"/>
    </source>
</evidence>
<feature type="transmembrane region" description="Helical" evidence="1">
    <location>
        <begin position="7"/>
        <end position="31"/>
    </location>
</feature>
<dbReference type="InterPro" id="IPR007462">
    <property type="entry name" value="COV1-like"/>
</dbReference>